<accession>A0ABS5YRI4</accession>
<dbReference type="RefSeq" id="WP_215789240.1">
    <property type="nucleotide sequence ID" value="NZ_JAHKKG010000006.1"/>
</dbReference>
<comment type="caution">
    <text evidence="3">The sequence shown here is derived from an EMBL/GenBank/DDBJ whole genome shotgun (WGS) entry which is preliminary data.</text>
</comment>
<feature type="domain" description="DUF418" evidence="2">
    <location>
        <begin position="219"/>
        <end position="372"/>
    </location>
</feature>
<dbReference type="EMBL" id="JAHKKG010000006">
    <property type="protein sequence ID" value="MBU2666044.1"/>
    <property type="molecule type" value="Genomic_DNA"/>
</dbReference>
<feature type="transmembrane region" description="Helical" evidence="1">
    <location>
        <begin position="120"/>
        <end position="136"/>
    </location>
</feature>
<keyword evidence="1" id="KW-0812">Transmembrane</keyword>
<dbReference type="PANTHER" id="PTHR30590">
    <property type="entry name" value="INNER MEMBRANE PROTEIN"/>
    <property type="match status" value="1"/>
</dbReference>
<dbReference type="InterPro" id="IPR052529">
    <property type="entry name" value="Bact_Transport_Assoc"/>
</dbReference>
<feature type="transmembrane region" description="Helical" evidence="1">
    <location>
        <begin position="240"/>
        <end position="261"/>
    </location>
</feature>
<proteinExistence type="predicted"/>
<feature type="transmembrane region" description="Helical" evidence="1">
    <location>
        <begin position="22"/>
        <end position="41"/>
    </location>
</feature>
<evidence type="ECO:0000313" key="4">
    <source>
        <dbReference type="Proteomes" id="UP001519654"/>
    </source>
</evidence>
<reference evidence="3 4" key="1">
    <citation type="submission" date="2021-06" db="EMBL/GenBank/DDBJ databases">
        <title>Actinoplanes lichenicola sp. nov., and Actinoplanes ovalisporus sp. nov., isolated from lichen in Thailand.</title>
        <authorList>
            <person name="Saeng-In P."/>
            <person name="Kanchanasin P."/>
            <person name="Yuki M."/>
            <person name="Kudo T."/>
            <person name="Ohkuma M."/>
            <person name="Phongsopitanun W."/>
            <person name="Tanasupawat S."/>
        </authorList>
    </citation>
    <scope>NUCLEOTIDE SEQUENCE [LARGE SCALE GENOMIC DNA]</scope>
    <source>
        <strain evidence="3 4">NBRC 110975</strain>
    </source>
</reference>
<sequence>MTTTLHTNGPVARKERALAPDLIRGAMLLFIALANAANFAFRGQPGLDPTPYGMERVVNFLMSLLVDSRAYPVFAVMFGYGLVQIARRQGDAARRVLMRRNVALIVFGFAHATLLYFGDFLGAYGIVGILATWLLLRRSDRFHRLILWLWGLQTVYAVVLAVIVLTTASGGDATLTNKPNPSLAASSYAASIADRLAEWPVHTATVIPFIIIVWLGIWAARHRILENPAQHRTLLRRTAVAGLGIAIAGGLPYALVSAGWLHVSAGTVDAMAFLHALTGEYGGPGYVALFALIATRNRVTTAIAALGQRSMSGYLFQSVAWVALFSPWALGLTGTWPALVAAVGIWAVSVSIAHRMRGAGPAETALRRFTYR</sequence>
<organism evidence="3 4">
    <name type="scientific">Paractinoplanes bogorensis</name>
    <dbReference type="NCBI Taxonomy" id="1610840"/>
    <lineage>
        <taxon>Bacteria</taxon>
        <taxon>Bacillati</taxon>
        <taxon>Actinomycetota</taxon>
        <taxon>Actinomycetes</taxon>
        <taxon>Micromonosporales</taxon>
        <taxon>Micromonosporaceae</taxon>
        <taxon>Paractinoplanes</taxon>
    </lineage>
</organism>
<protein>
    <submittedName>
        <fullName evidence="3">DUF418 domain-containing protein</fullName>
    </submittedName>
</protein>
<feature type="transmembrane region" description="Helical" evidence="1">
    <location>
        <begin position="97"/>
        <end position="114"/>
    </location>
</feature>
<keyword evidence="4" id="KW-1185">Reference proteome</keyword>
<feature type="transmembrane region" description="Helical" evidence="1">
    <location>
        <begin position="145"/>
        <end position="168"/>
    </location>
</feature>
<keyword evidence="1" id="KW-1133">Transmembrane helix</keyword>
<evidence type="ECO:0000313" key="3">
    <source>
        <dbReference type="EMBL" id="MBU2666044.1"/>
    </source>
</evidence>
<gene>
    <name evidence="3" type="ORF">KOI35_21250</name>
</gene>
<keyword evidence="1" id="KW-0472">Membrane</keyword>
<dbReference type="PANTHER" id="PTHR30590:SF2">
    <property type="entry name" value="INNER MEMBRANE PROTEIN"/>
    <property type="match status" value="1"/>
</dbReference>
<feature type="transmembrane region" description="Helical" evidence="1">
    <location>
        <begin position="281"/>
        <end position="299"/>
    </location>
</feature>
<evidence type="ECO:0000259" key="2">
    <source>
        <dbReference type="Pfam" id="PF04235"/>
    </source>
</evidence>
<name>A0ABS5YRI4_9ACTN</name>
<feature type="transmembrane region" description="Helical" evidence="1">
    <location>
        <begin position="311"/>
        <end position="330"/>
    </location>
</feature>
<feature type="transmembrane region" description="Helical" evidence="1">
    <location>
        <begin position="336"/>
        <end position="353"/>
    </location>
</feature>
<dbReference type="Pfam" id="PF04235">
    <property type="entry name" value="DUF418"/>
    <property type="match status" value="1"/>
</dbReference>
<dbReference type="Proteomes" id="UP001519654">
    <property type="component" value="Unassembled WGS sequence"/>
</dbReference>
<evidence type="ECO:0000256" key="1">
    <source>
        <dbReference type="SAM" id="Phobius"/>
    </source>
</evidence>
<feature type="transmembrane region" description="Helical" evidence="1">
    <location>
        <begin position="61"/>
        <end position="85"/>
    </location>
</feature>
<dbReference type="InterPro" id="IPR007349">
    <property type="entry name" value="DUF418"/>
</dbReference>
<feature type="transmembrane region" description="Helical" evidence="1">
    <location>
        <begin position="199"/>
        <end position="220"/>
    </location>
</feature>